<evidence type="ECO:0000256" key="2">
    <source>
        <dbReference type="SAM" id="SignalP"/>
    </source>
</evidence>
<feature type="signal peptide" evidence="2">
    <location>
        <begin position="1"/>
        <end position="19"/>
    </location>
</feature>
<dbReference type="PROSITE" id="PS51390">
    <property type="entry name" value="WAP"/>
    <property type="match status" value="1"/>
</dbReference>
<feature type="chain" id="PRO_5047435058" evidence="2">
    <location>
        <begin position="20"/>
        <end position="76"/>
    </location>
</feature>
<dbReference type="RefSeq" id="XP_005349406.1">
    <property type="nucleotide sequence ID" value="XM_005349349.2"/>
</dbReference>
<dbReference type="Gene3D" id="4.10.75.10">
    <property type="entry name" value="Elafin-like"/>
    <property type="match status" value="1"/>
</dbReference>
<accession>A0ABM0KMR6</accession>
<dbReference type="GeneID" id="101986634"/>
<keyword evidence="4" id="KW-1185">Reference proteome</keyword>
<dbReference type="PRINTS" id="PR00003">
    <property type="entry name" value="4DISULPHCORE"/>
</dbReference>
<keyword evidence="1" id="KW-0646">Protease inhibitor</keyword>
<dbReference type="PANTHER" id="PTHR19441">
    <property type="entry name" value="WHEY ACDIC PROTEIN WAP"/>
    <property type="match status" value="1"/>
</dbReference>
<evidence type="ECO:0000259" key="3">
    <source>
        <dbReference type="PROSITE" id="PS51390"/>
    </source>
</evidence>
<dbReference type="SUPFAM" id="SSF57256">
    <property type="entry name" value="Elafin-like"/>
    <property type="match status" value="1"/>
</dbReference>
<dbReference type="Proteomes" id="UP000694915">
    <property type="component" value="Chromosome 7"/>
</dbReference>
<name>A0ABM0KMR6_MICOH</name>
<dbReference type="CDD" id="cd00199">
    <property type="entry name" value="WAP"/>
    <property type="match status" value="1"/>
</dbReference>
<protein>
    <submittedName>
        <fullName evidence="5">WAP four-disulfide core domain protein 18-like</fullName>
    </submittedName>
</protein>
<dbReference type="InterPro" id="IPR036645">
    <property type="entry name" value="Elafin-like_sf"/>
</dbReference>
<organism evidence="4 5">
    <name type="scientific">Microtus ochrogaster</name>
    <name type="common">Prairie vole</name>
    <dbReference type="NCBI Taxonomy" id="79684"/>
    <lineage>
        <taxon>Eukaryota</taxon>
        <taxon>Metazoa</taxon>
        <taxon>Chordata</taxon>
        <taxon>Craniata</taxon>
        <taxon>Vertebrata</taxon>
        <taxon>Euteleostomi</taxon>
        <taxon>Mammalia</taxon>
        <taxon>Eutheria</taxon>
        <taxon>Euarchontoglires</taxon>
        <taxon>Glires</taxon>
        <taxon>Rodentia</taxon>
        <taxon>Myomorpha</taxon>
        <taxon>Muroidea</taxon>
        <taxon>Cricetidae</taxon>
        <taxon>Arvicolinae</taxon>
        <taxon>Microtus</taxon>
    </lineage>
</organism>
<dbReference type="PANTHER" id="PTHR19441:SF87">
    <property type="entry name" value="ACTIVATED MACROPHAGE_MICROGLIA WAP DOMAIN PROTEIN"/>
    <property type="match status" value="1"/>
</dbReference>
<keyword evidence="2" id="KW-0732">Signal</keyword>
<evidence type="ECO:0000313" key="4">
    <source>
        <dbReference type="Proteomes" id="UP000694915"/>
    </source>
</evidence>
<gene>
    <name evidence="5" type="primary">LOC101986634</name>
</gene>
<dbReference type="InterPro" id="IPR050514">
    <property type="entry name" value="WAP_four-disulfide_core"/>
</dbReference>
<dbReference type="Pfam" id="PF00095">
    <property type="entry name" value="WAP"/>
    <property type="match status" value="1"/>
</dbReference>
<reference evidence="5" key="1">
    <citation type="submission" date="2025-08" db="UniProtKB">
        <authorList>
            <consortium name="RefSeq"/>
        </authorList>
    </citation>
    <scope>IDENTIFICATION</scope>
</reference>
<proteinExistence type="predicted"/>
<evidence type="ECO:0000256" key="1">
    <source>
        <dbReference type="ARBA" id="ARBA00022690"/>
    </source>
</evidence>
<dbReference type="InterPro" id="IPR008197">
    <property type="entry name" value="WAP_dom"/>
</dbReference>
<dbReference type="SMART" id="SM00217">
    <property type="entry name" value="WAP"/>
    <property type="match status" value="1"/>
</dbReference>
<sequence length="76" mass="7794">MKTPTVLVLVVLIATVMDTAYPLSSSGRLQKPGACPKVPPNTVGVCVERCSGDDSCPGKMKCCSNGCGHVCKAPVS</sequence>
<evidence type="ECO:0000313" key="5">
    <source>
        <dbReference type="RefSeq" id="XP_005349406.1"/>
    </source>
</evidence>
<feature type="domain" description="WAP" evidence="3">
    <location>
        <begin position="28"/>
        <end position="75"/>
    </location>
</feature>